<proteinExistence type="predicted"/>
<dbReference type="STRING" id="159449.B4N89_28420"/>
<feature type="region of interest" description="Disordered" evidence="1">
    <location>
        <begin position="1"/>
        <end position="27"/>
    </location>
</feature>
<keyword evidence="2" id="KW-0472">Membrane</keyword>
<keyword evidence="2" id="KW-0812">Transmembrane</keyword>
<comment type="caution">
    <text evidence="4">The sequence shown here is derived from an EMBL/GenBank/DDBJ whole genome shotgun (WGS) entry which is preliminary data.</text>
</comment>
<feature type="transmembrane region" description="Helical" evidence="2">
    <location>
        <begin position="108"/>
        <end position="126"/>
    </location>
</feature>
<feature type="transmembrane region" description="Helical" evidence="2">
    <location>
        <begin position="190"/>
        <end position="221"/>
    </location>
</feature>
<dbReference type="AlphaFoldDB" id="A0A1T3P5K3"/>
<feature type="transmembrane region" description="Helical" evidence="2">
    <location>
        <begin position="378"/>
        <end position="397"/>
    </location>
</feature>
<feature type="domain" description="Terminal beta-(1-&gt;2)-arabinofuranosyltransferase C-terminal" evidence="3">
    <location>
        <begin position="472"/>
        <end position="588"/>
    </location>
</feature>
<reference evidence="4 5" key="1">
    <citation type="submission" date="2017-03" db="EMBL/GenBank/DDBJ databases">
        <title>Draft genome sequence of Streptomyces scabrisporus NF3, endophyte isolated from Amphipterygium adstringens.</title>
        <authorList>
            <person name="Vazquez M."/>
            <person name="Ceapa C.D."/>
            <person name="Rodriguez Luna D."/>
            <person name="Sanchez Esquivel S."/>
        </authorList>
    </citation>
    <scope>NUCLEOTIDE SEQUENCE [LARGE SCALE GENOMIC DNA]</scope>
    <source>
        <strain evidence="4 5">NF3</strain>
    </source>
</reference>
<feature type="transmembrane region" description="Helical" evidence="2">
    <location>
        <begin position="353"/>
        <end position="371"/>
    </location>
</feature>
<dbReference type="Pfam" id="PF26371">
    <property type="entry name" value="AftB_C"/>
    <property type="match status" value="1"/>
</dbReference>
<feature type="transmembrane region" description="Helical" evidence="2">
    <location>
        <begin position="32"/>
        <end position="49"/>
    </location>
</feature>
<dbReference type="InterPro" id="IPR058983">
    <property type="entry name" value="AftB_C"/>
</dbReference>
<name>A0A1T3P5K3_9ACTN</name>
<feature type="transmembrane region" description="Helical" evidence="2">
    <location>
        <begin position="138"/>
        <end position="156"/>
    </location>
</feature>
<organism evidence="4 5">
    <name type="scientific">Embleya scabrispora</name>
    <dbReference type="NCBI Taxonomy" id="159449"/>
    <lineage>
        <taxon>Bacteria</taxon>
        <taxon>Bacillati</taxon>
        <taxon>Actinomycetota</taxon>
        <taxon>Actinomycetes</taxon>
        <taxon>Kitasatosporales</taxon>
        <taxon>Streptomycetaceae</taxon>
        <taxon>Embleya</taxon>
    </lineage>
</organism>
<evidence type="ECO:0000256" key="2">
    <source>
        <dbReference type="SAM" id="Phobius"/>
    </source>
</evidence>
<evidence type="ECO:0000256" key="1">
    <source>
        <dbReference type="SAM" id="MobiDB-lite"/>
    </source>
</evidence>
<dbReference type="Proteomes" id="UP000190037">
    <property type="component" value="Unassembled WGS sequence"/>
</dbReference>
<evidence type="ECO:0000313" key="5">
    <source>
        <dbReference type="Proteomes" id="UP000190037"/>
    </source>
</evidence>
<keyword evidence="5" id="KW-1185">Reference proteome</keyword>
<feature type="transmembrane region" description="Helical" evidence="2">
    <location>
        <begin position="284"/>
        <end position="305"/>
    </location>
</feature>
<keyword evidence="2" id="KW-1133">Transmembrane helix</keyword>
<dbReference type="EMBL" id="MWQN01000001">
    <property type="protein sequence ID" value="OPC84333.1"/>
    <property type="molecule type" value="Genomic_DNA"/>
</dbReference>
<evidence type="ECO:0000313" key="4">
    <source>
        <dbReference type="EMBL" id="OPC84333.1"/>
    </source>
</evidence>
<dbReference type="RefSeq" id="WP_078978626.1">
    <property type="nucleotide sequence ID" value="NZ_MWQN01000001.1"/>
</dbReference>
<gene>
    <name evidence="4" type="ORF">B4N89_28420</name>
</gene>
<dbReference type="OrthoDB" id="3721873at2"/>
<protein>
    <recommendedName>
        <fullName evidence="3">Terminal beta-(1-&gt;2)-arabinofuranosyltransferase C-terminal domain-containing protein</fullName>
    </recommendedName>
</protein>
<feature type="transmembrane region" description="Helical" evidence="2">
    <location>
        <begin position="326"/>
        <end position="347"/>
    </location>
</feature>
<feature type="transmembrane region" description="Helical" evidence="2">
    <location>
        <begin position="228"/>
        <end position="247"/>
    </location>
</feature>
<evidence type="ECO:0000259" key="3">
    <source>
        <dbReference type="Pfam" id="PF26371"/>
    </source>
</evidence>
<accession>A0A1T3P5K3</accession>
<sequence>MSLVSVLSGRSRFGRRADPPEDGPSTRGTARWNLAMVLTPALIVLILGWRRRWISDDGLIFTRTVRQILAGNGPVFNVGERAESSTSTLWQWILVLASWITQSDVGRLAVYLGLLCTTAGYVLALQATRRLHERTARVPLLVPFGVIALLALPPVWDFATSGLETGLTTLWTAGCWWLLVRLPHDPRARIAYALAFVAGLGPTVRPDLAIATLGFLIALAVIHRPRPLRALALFGTAFTLPLLYEIFRMGYYGVMLPLPAVTKEASASDWSRGWDYVRDLTGPYHLWIPFVVLAACGLAQAIFRVHRDPARARARLDPRTIDRAGWARITVFAVPVACGLVMLLYVIRVGGDFMHARMLLPGLFTLLLPILVVPANRLAVPAATVLIGWAVVCAAAFRVPYEGIGPRGIADERAFYIGALKVANPVTAYSYVANYPRFPAAARAARADHKHVIVYPWYDGFYVTALDPNLPAPVATVWTNLGMNGANTPLDGVSVDILGLAYPLAAHVELTTRGRPGHEKEIDIAWVFAQYTSPDAVLPPGIDPIRVKAARYALTCGNTNTGNIKELQDSVQEPMTWSRFKKNFTGAWDRTSFRFPNDPVTAAKKVCGVDVLQKNILPKDNPNR</sequence>